<evidence type="ECO:0000256" key="4">
    <source>
        <dbReference type="ARBA" id="ARBA00022475"/>
    </source>
</evidence>
<feature type="transmembrane region" description="Helical" evidence="8">
    <location>
        <begin position="145"/>
        <end position="166"/>
    </location>
</feature>
<comment type="caution">
    <text evidence="10">The sequence shown here is derived from an EMBL/GenBank/DDBJ whole genome shotgun (WGS) entry which is preliminary data.</text>
</comment>
<keyword evidence="7 8" id="KW-0472">Membrane</keyword>
<name>A0ABN2KU77_9MICO</name>
<evidence type="ECO:0000256" key="2">
    <source>
        <dbReference type="ARBA" id="ARBA00009854"/>
    </source>
</evidence>
<dbReference type="InterPro" id="IPR036721">
    <property type="entry name" value="RCK_C_sf"/>
</dbReference>
<reference evidence="10 11" key="1">
    <citation type="journal article" date="2019" name="Int. J. Syst. Evol. Microbiol.">
        <title>The Global Catalogue of Microorganisms (GCM) 10K type strain sequencing project: providing services to taxonomists for standard genome sequencing and annotation.</title>
        <authorList>
            <consortium name="The Broad Institute Genomics Platform"/>
            <consortium name="The Broad Institute Genome Sequencing Center for Infectious Disease"/>
            <person name="Wu L."/>
            <person name="Ma J."/>
        </authorList>
    </citation>
    <scope>NUCLEOTIDE SEQUENCE [LARGE SCALE GENOMIC DNA]</scope>
    <source>
        <strain evidence="10 11">JCM 15591</strain>
    </source>
</reference>
<keyword evidence="3" id="KW-0813">Transport</keyword>
<evidence type="ECO:0000256" key="7">
    <source>
        <dbReference type="ARBA" id="ARBA00023136"/>
    </source>
</evidence>
<dbReference type="SUPFAM" id="SSF116726">
    <property type="entry name" value="TrkA C-terminal domain-like"/>
    <property type="match status" value="1"/>
</dbReference>
<accession>A0ABN2KU77</accession>
<dbReference type="InterPro" id="IPR050144">
    <property type="entry name" value="AAE_transporter"/>
</dbReference>
<feature type="transmembrane region" description="Helical" evidence="8">
    <location>
        <begin position="6"/>
        <end position="23"/>
    </location>
</feature>
<evidence type="ECO:0000256" key="5">
    <source>
        <dbReference type="ARBA" id="ARBA00022692"/>
    </source>
</evidence>
<dbReference type="EMBL" id="BAAAPN010000057">
    <property type="protein sequence ID" value="GAA1766288.1"/>
    <property type="molecule type" value="Genomic_DNA"/>
</dbReference>
<evidence type="ECO:0000256" key="3">
    <source>
        <dbReference type="ARBA" id="ARBA00022448"/>
    </source>
</evidence>
<dbReference type="Pfam" id="PF02080">
    <property type="entry name" value="TrkA_C"/>
    <property type="match status" value="1"/>
</dbReference>
<feature type="transmembrane region" description="Helical" evidence="8">
    <location>
        <begin position="53"/>
        <end position="78"/>
    </location>
</feature>
<feature type="transmembrane region" description="Helical" evidence="8">
    <location>
        <begin position="350"/>
        <end position="369"/>
    </location>
</feature>
<evidence type="ECO:0000313" key="10">
    <source>
        <dbReference type="EMBL" id="GAA1766288.1"/>
    </source>
</evidence>
<dbReference type="PROSITE" id="PS51202">
    <property type="entry name" value="RCK_C"/>
    <property type="match status" value="1"/>
</dbReference>
<evidence type="ECO:0000256" key="1">
    <source>
        <dbReference type="ARBA" id="ARBA00004651"/>
    </source>
</evidence>
<keyword evidence="6 8" id="KW-1133">Transmembrane helix</keyword>
<feature type="transmembrane region" description="Helical" evidence="8">
    <location>
        <begin position="30"/>
        <end position="47"/>
    </location>
</feature>
<evidence type="ECO:0000256" key="6">
    <source>
        <dbReference type="ARBA" id="ARBA00022989"/>
    </source>
</evidence>
<dbReference type="Pfam" id="PF06826">
    <property type="entry name" value="Asp-Al_Ex"/>
    <property type="match status" value="2"/>
</dbReference>
<comment type="similarity">
    <text evidence="2">Belongs to the AAE transporter (TC 2.A.81) family.</text>
</comment>
<dbReference type="InterPro" id="IPR006512">
    <property type="entry name" value="YidE_YbjL"/>
</dbReference>
<dbReference type="Gene3D" id="3.30.70.1450">
    <property type="entry name" value="Regulator of K+ conductance, C-terminal domain"/>
    <property type="match status" value="1"/>
</dbReference>
<feature type="transmembrane region" description="Helical" evidence="8">
    <location>
        <begin position="444"/>
        <end position="466"/>
    </location>
</feature>
<protein>
    <submittedName>
        <fullName evidence="10">Aspartate:alanine exchanger family transporter</fullName>
    </submittedName>
</protein>
<keyword evidence="4" id="KW-1003">Cell membrane</keyword>
<sequence length="525" mass="54895">MSYLVEQPVLLLFVLLALGTALGNIRVKGISIGPAAVLFVALGASAIDPELALPAMIGNVGLALFAYGVGVMAGPSFFSSLRTGAKPVALVASTLAAVGGLCWGLGALLGLTPGSIAGLYAGANTNTPALAAAVERVGGAPDPTVAYGLTYAGGVIIMLAAAAYALRSAPPEGGIDEAAPDPIRNATIKVTRDNVLTVRELTYTPYGRVLFSRHQVGDNDIHVSRGDTLLKTGDRVLVIGPQRAIDHVVKQLGRLSQIRLDEERSDVDFRRMVLSQKQFYGRTIADLELWRKYDARATRVRRADHDFLATDGFILQAGDRIRVAAPKERMADVARYLGDSEHGSSDINPLGLAVGVALGLLLGQLPILIPGLGTLELGHAAGPLIVGLILGRLQRTGPVVWSLPHQSIEVLNQLGILLFLAYAGGRAGTAFVDAIQSPLGLKLIAAGVLVTAVHAIALIGIAKWVLRASGQRIAGYAAASQTQPAVLAFANSATNHDERVALGYALVYPVAMVTKIVIAQLLTLT</sequence>
<dbReference type="PANTHER" id="PTHR30445">
    <property type="entry name" value="K(+)_H(+) ANTIPORTER SUBUNIT KHTT"/>
    <property type="match status" value="1"/>
</dbReference>
<dbReference type="NCBIfam" id="TIGR01625">
    <property type="entry name" value="YidE_YbjL_dupl"/>
    <property type="match status" value="1"/>
</dbReference>
<dbReference type="Proteomes" id="UP001501475">
    <property type="component" value="Unassembled WGS sequence"/>
</dbReference>
<dbReference type="PANTHER" id="PTHR30445:SF3">
    <property type="entry name" value="TRANSPORT PROTEIN YIDE-RELATED"/>
    <property type="match status" value="1"/>
</dbReference>
<organism evidence="10 11">
    <name type="scientific">Nostocoides vanveenii</name>
    <dbReference type="NCBI Taxonomy" id="330835"/>
    <lineage>
        <taxon>Bacteria</taxon>
        <taxon>Bacillati</taxon>
        <taxon>Actinomycetota</taxon>
        <taxon>Actinomycetes</taxon>
        <taxon>Micrococcales</taxon>
        <taxon>Intrasporangiaceae</taxon>
        <taxon>Nostocoides</taxon>
    </lineage>
</organism>
<evidence type="ECO:0000259" key="9">
    <source>
        <dbReference type="PROSITE" id="PS51202"/>
    </source>
</evidence>
<evidence type="ECO:0000313" key="11">
    <source>
        <dbReference type="Proteomes" id="UP001501475"/>
    </source>
</evidence>
<keyword evidence="11" id="KW-1185">Reference proteome</keyword>
<keyword evidence="5 8" id="KW-0812">Transmembrane</keyword>
<feature type="transmembrane region" description="Helical" evidence="8">
    <location>
        <begin position="90"/>
        <end position="111"/>
    </location>
</feature>
<gene>
    <name evidence="10" type="ORF">GCM10009810_26420</name>
</gene>
<dbReference type="InterPro" id="IPR006037">
    <property type="entry name" value="RCK_C"/>
</dbReference>
<evidence type="ECO:0000256" key="8">
    <source>
        <dbReference type="SAM" id="Phobius"/>
    </source>
</evidence>
<proteinExistence type="inferred from homology"/>
<comment type="subcellular location">
    <subcellularLocation>
        <location evidence="1">Cell membrane</location>
        <topology evidence="1">Multi-pass membrane protein</topology>
    </subcellularLocation>
</comment>
<feature type="domain" description="RCK C-terminal" evidence="9">
    <location>
        <begin position="257"/>
        <end position="339"/>
    </location>
</feature>